<gene>
    <name evidence="1" type="ORF">PoMZ_02510</name>
</gene>
<proteinExistence type="predicted"/>
<name>A0A4P7N8I4_PYROR</name>
<evidence type="ECO:0000313" key="1">
    <source>
        <dbReference type="EMBL" id="QBZ57581.1"/>
    </source>
</evidence>
<dbReference type="EMBL" id="CP034205">
    <property type="protein sequence ID" value="QBZ57581.1"/>
    <property type="molecule type" value="Genomic_DNA"/>
</dbReference>
<protein>
    <submittedName>
        <fullName evidence="1">Uncharacterized protein</fullName>
    </submittedName>
</protein>
<accession>A0A4P7N8I4</accession>
<evidence type="ECO:0000313" key="2">
    <source>
        <dbReference type="Proteomes" id="UP000294847"/>
    </source>
</evidence>
<dbReference type="Proteomes" id="UP000294847">
    <property type="component" value="Chromosome 2"/>
</dbReference>
<organism evidence="1 2">
    <name type="scientific">Pyricularia oryzae</name>
    <name type="common">Rice blast fungus</name>
    <name type="synonym">Magnaporthe oryzae</name>
    <dbReference type="NCBI Taxonomy" id="318829"/>
    <lineage>
        <taxon>Eukaryota</taxon>
        <taxon>Fungi</taxon>
        <taxon>Dikarya</taxon>
        <taxon>Ascomycota</taxon>
        <taxon>Pezizomycotina</taxon>
        <taxon>Sordariomycetes</taxon>
        <taxon>Sordariomycetidae</taxon>
        <taxon>Magnaporthales</taxon>
        <taxon>Pyriculariaceae</taxon>
        <taxon>Pyricularia</taxon>
    </lineage>
</organism>
<reference evidence="1 2" key="1">
    <citation type="journal article" date="2019" name="Mol. Biol. Evol.">
        <title>Blast fungal genomes show frequent chromosomal changes, gene gains and losses, and effector gene turnover.</title>
        <authorList>
            <person name="Gomez Luciano L.B."/>
            <person name="Jason Tsai I."/>
            <person name="Chuma I."/>
            <person name="Tosa Y."/>
            <person name="Chen Y.H."/>
            <person name="Li J.Y."/>
            <person name="Li M.Y."/>
            <person name="Jade Lu M.Y."/>
            <person name="Nakayashiki H."/>
            <person name="Li W.H."/>
        </authorList>
    </citation>
    <scope>NUCLEOTIDE SEQUENCE [LARGE SCALE GENOMIC DNA]</scope>
    <source>
        <strain evidence="1">MZ5-1-6</strain>
    </source>
</reference>
<sequence>MDIRFYFIYFSKIIPPFFQSQIYLGEHQSFTQFEKAETNLSSNPSALLLRGKRIFCPSFSRVGAENRKPSLFFSFPIYLDIASTLLTPPAIIEFLRSGKYIFAISEPVPTTATSSRFEFNRALIFARIENAYEFQSSKKEKMD</sequence>
<dbReference type="AlphaFoldDB" id="A0A4P7N8I4"/>